<dbReference type="OrthoDB" id="3564293at2759"/>
<feature type="region of interest" description="Disordered" evidence="1">
    <location>
        <begin position="1"/>
        <end position="25"/>
    </location>
</feature>
<dbReference type="Pfam" id="PF14420">
    <property type="entry name" value="Clr5"/>
    <property type="match status" value="1"/>
</dbReference>
<evidence type="ECO:0000313" key="3">
    <source>
        <dbReference type="EMBL" id="KAG4418068.1"/>
    </source>
</evidence>
<dbReference type="InterPro" id="IPR025676">
    <property type="entry name" value="Clr5_dom"/>
</dbReference>
<sequence length="423" mass="47098">MSQIAEPSEPVPSIDDLSIHPELPTPSIRRERSIAKWESHKEEIYELYVEQNIPLKQVMQALETKHGFKFSLRSWKAKVKEWNFEKNLPANEMAFIAAKADKRKAEEGKDTVFFRGEIKIESERIENFKKRKLTATDMADLRPIAETPPHIIYHAPEACEELAPIRETNPCIAAQDSPAQVVTPDPPLSSASPSPELSMAETTALPQPESPVPALAADVVVQQPAPDFDRSIDRRVVPRSLGGSDILFCGDGIRKLLQDTPAMPVHLNAFLAILERSPALATCHKHISNQSPCLMYEGTIVEHNTSFVKYHVRLAVQHAQGLPRALSTACCEKFFALGSGLDTIEELTVMEVLDELLILDEQRQLDENSGLLSSLITRIQLSPSFLHWDLPESSISGHISGISLDQKIRFLGSLIDMISLNLL</sequence>
<name>A0A8H7TFW2_9HELO</name>
<dbReference type="Proteomes" id="UP000664132">
    <property type="component" value="Unassembled WGS sequence"/>
</dbReference>
<protein>
    <recommendedName>
        <fullName evidence="2">Clr5 domain-containing protein</fullName>
    </recommendedName>
</protein>
<dbReference type="AlphaFoldDB" id="A0A8H7TFW2"/>
<feature type="domain" description="Clr5" evidence="2">
    <location>
        <begin position="35"/>
        <end position="86"/>
    </location>
</feature>
<evidence type="ECO:0000313" key="4">
    <source>
        <dbReference type="Proteomes" id="UP000664132"/>
    </source>
</evidence>
<dbReference type="PANTHER" id="PTHR38788">
    <property type="entry name" value="CLR5 DOMAIN-CONTAINING PROTEIN"/>
    <property type="match status" value="1"/>
</dbReference>
<accession>A0A8H7TFW2</accession>
<comment type="caution">
    <text evidence="3">The sequence shown here is derived from an EMBL/GenBank/DDBJ whole genome shotgun (WGS) entry which is preliminary data.</text>
</comment>
<dbReference type="PANTHER" id="PTHR38788:SF3">
    <property type="entry name" value="CLR5 DOMAIN-CONTAINING PROTEIN"/>
    <property type="match status" value="1"/>
</dbReference>
<gene>
    <name evidence="3" type="ORF">IFR04_008805</name>
</gene>
<feature type="region of interest" description="Disordered" evidence="1">
    <location>
        <begin position="177"/>
        <end position="209"/>
    </location>
</feature>
<proteinExistence type="predicted"/>
<keyword evidence="4" id="KW-1185">Reference proteome</keyword>
<evidence type="ECO:0000259" key="2">
    <source>
        <dbReference type="Pfam" id="PF14420"/>
    </source>
</evidence>
<evidence type="ECO:0000256" key="1">
    <source>
        <dbReference type="SAM" id="MobiDB-lite"/>
    </source>
</evidence>
<reference evidence="3" key="1">
    <citation type="submission" date="2021-02" db="EMBL/GenBank/DDBJ databases">
        <title>Genome sequence Cadophora malorum strain M34.</title>
        <authorList>
            <person name="Stefanovic E."/>
            <person name="Vu D."/>
            <person name="Scully C."/>
            <person name="Dijksterhuis J."/>
            <person name="Roader J."/>
            <person name="Houbraken J."/>
        </authorList>
    </citation>
    <scope>NUCLEOTIDE SEQUENCE</scope>
    <source>
        <strain evidence="3">M34</strain>
    </source>
</reference>
<dbReference type="EMBL" id="JAFJYH010000138">
    <property type="protein sequence ID" value="KAG4418068.1"/>
    <property type="molecule type" value="Genomic_DNA"/>
</dbReference>
<feature type="compositionally biased region" description="Low complexity" evidence="1">
    <location>
        <begin position="188"/>
        <end position="198"/>
    </location>
</feature>
<organism evidence="3 4">
    <name type="scientific">Cadophora malorum</name>
    <dbReference type="NCBI Taxonomy" id="108018"/>
    <lineage>
        <taxon>Eukaryota</taxon>
        <taxon>Fungi</taxon>
        <taxon>Dikarya</taxon>
        <taxon>Ascomycota</taxon>
        <taxon>Pezizomycotina</taxon>
        <taxon>Leotiomycetes</taxon>
        <taxon>Helotiales</taxon>
        <taxon>Ploettnerulaceae</taxon>
        <taxon>Cadophora</taxon>
    </lineage>
</organism>